<reference evidence="2 3" key="2">
    <citation type="submission" date="2018-06" db="EMBL/GenBank/DDBJ databases">
        <title>Metagenomic assembly of (sub)arctic Cyanobacteria and their associated microbiome from non-axenic cultures.</title>
        <authorList>
            <person name="Baurain D."/>
        </authorList>
    </citation>
    <scope>NUCLEOTIDE SEQUENCE [LARGE SCALE GENOMIC DNA]</scope>
    <source>
        <strain evidence="2">ULC129bin1</strain>
    </source>
</reference>
<gene>
    <name evidence="2" type="ORF">DCF25_04495</name>
</gene>
<dbReference type="Proteomes" id="UP000249354">
    <property type="component" value="Unassembled WGS sequence"/>
</dbReference>
<dbReference type="PANTHER" id="PTHR34796:SF1">
    <property type="entry name" value="EXPRESSED PROTEIN"/>
    <property type="match status" value="1"/>
</dbReference>
<dbReference type="Pfam" id="PF03745">
    <property type="entry name" value="DUF309"/>
    <property type="match status" value="1"/>
</dbReference>
<reference evidence="3" key="1">
    <citation type="submission" date="2018-04" db="EMBL/GenBank/DDBJ databases">
        <authorList>
            <person name="Cornet L."/>
        </authorList>
    </citation>
    <scope>NUCLEOTIDE SEQUENCE [LARGE SCALE GENOMIC DNA]</scope>
</reference>
<dbReference type="PANTHER" id="PTHR34796">
    <property type="entry name" value="EXPRESSED PROTEIN"/>
    <property type="match status" value="1"/>
</dbReference>
<comment type="caution">
    <text evidence="2">The sequence shown here is derived from an EMBL/GenBank/DDBJ whole genome shotgun (WGS) entry which is preliminary data.</text>
</comment>
<sequence>MPTLSSDRNFADEEPSKSSSPEDAIEGTSDAAEVASLARGIAEFNTEQFYSCHDTLEAVWMDAEYAEKPFYQGILQIAVAFYHLGNLNWRGGAILLGEGLGRLLKFEPSHEGVDVEALVDEAVEWLALVQAAGPEGVAAMMAELPRSLPKIQPAMPSNEATV</sequence>
<accession>A0A2W4WR56</accession>
<name>A0A2W4WR56_9CYAN</name>
<dbReference type="Gene3D" id="1.10.3450.10">
    <property type="entry name" value="TTHA0068-like"/>
    <property type="match status" value="1"/>
</dbReference>
<dbReference type="InterPro" id="IPR005500">
    <property type="entry name" value="DUF309"/>
</dbReference>
<evidence type="ECO:0000313" key="2">
    <source>
        <dbReference type="EMBL" id="PZO21808.1"/>
    </source>
</evidence>
<feature type="region of interest" description="Disordered" evidence="1">
    <location>
        <begin position="1"/>
        <end position="28"/>
    </location>
</feature>
<evidence type="ECO:0000256" key="1">
    <source>
        <dbReference type="SAM" id="MobiDB-lite"/>
    </source>
</evidence>
<dbReference type="SUPFAM" id="SSF140663">
    <property type="entry name" value="TTHA0068-like"/>
    <property type="match status" value="1"/>
</dbReference>
<dbReference type="AlphaFoldDB" id="A0A2W4WR56"/>
<evidence type="ECO:0000313" key="3">
    <source>
        <dbReference type="Proteomes" id="UP000249354"/>
    </source>
</evidence>
<protein>
    <submittedName>
        <fullName evidence="2">DUF309 domain-containing protein</fullName>
    </submittedName>
</protein>
<organism evidence="2 3">
    <name type="scientific">Leptolyngbya foveolarum</name>
    <dbReference type="NCBI Taxonomy" id="47253"/>
    <lineage>
        <taxon>Bacteria</taxon>
        <taxon>Bacillati</taxon>
        <taxon>Cyanobacteriota</taxon>
        <taxon>Cyanophyceae</taxon>
        <taxon>Leptolyngbyales</taxon>
        <taxon>Leptolyngbyaceae</taxon>
        <taxon>Leptolyngbya group</taxon>
        <taxon>Leptolyngbya</taxon>
    </lineage>
</organism>
<proteinExistence type="predicted"/>
<dbReference type="InterPro" id="IPR023203">
    <property type="entry name" value="TTHA0068_sf"/>
</dbReference>
<dbReference type="EMBL" id="QBMC01000017">
    <property type="protein sequence ID" value="PZO21808.1"/>
    <property type="molecule type" value="Genomic_DNA"/>
</dbReference>